<evidence type="ECO:0000313" key="1">
    <source>
        <dbReference type="EMBL" id="MFD0963593.1"/>
    </source>
</evidence>
<dbReference type="Proteomes" id="UP001596997">
    <property type="component" value="Unassembled WGS sequence"/>
</dbReference>
<evidence type="ECO:0008006" key="3">
    <source>
        <dbReference type="Google" id="ProtNLM"/>
    </source>
</evidence>
<organism evidence="1 2">
    <name type="scientific">Pseudofulvibacter geojedonensis</name>
    <dbReference type="NCBI Taxonomy" id="1123758"/>
    <lineage>
        <taxon>Bacteria</taxon>
        <taxon>Pseudomonadati</taxon>
        <taxon>Bacteroidota</taxon>
        <taxon>Flavobacteriia</taxon>
        <taxon>Flavobacteriales</taxon>
        <taxon>Flavobacteriaceae</taxon>
        <taxon>Pseudofulvibacter</taxon>
    </lineage>
</organism>
<dbReference type="PROSITE" id="PS51257">
    <property type="entry name" value="PROKAR_LIPOPROTEIN"/>
    <property type="match status" value="1"/>
</dbReference>
<dbReference type="EMBL" id="JBHTJM010000006">
    <property type="protein sequence ID" value="MFD0963593.1"/>
    <property type="molecule type" value="Genomic_DNA"/>
</dbReference>
<evidence type="ECO:0000313" key="2">
    <source>
        <dbReference type="Proteomes" id="UP001596997"/>
    </source>
</evidence>
<name>A0ABW3I1I2_9FLAO</name>
<comment type="caution">
    <text evidence="1">The sequence shown here is derived from an EMBL/GenBank/DDBJ whole genome shotgun (WGS) entry which is preliminary data.</text>
</comment>
<keyword evidence="2" id="KW-1185">Reference proteome</keyword>
<protein>
    <recommendedName>
        <fullName evidence="3">Lipoprotein</fullName>
    </recommendedName>
</protein>
<reference evidence="2" key="1">
    <citation type="journal article" date="2019" name="Int. J. Syst. Evol. Microbiol.">
        <title>The Global Catalogue of Microorganisms (GCM) 10K type strain sequencing project: providing services to taxonomists for standard genome sequencing and annotation.</title>
        <authorList>
            <consortium name="The Broad Institute Genomics Platform"/>
            <consortium name="The Broad Institute Genome Sequencing Center for Infectious Disease"/>
            <person name="Wu L."/>
            <person name="Ma J."/>
        </authorList>
    </citation>
    <scope>NUCLEOTIDE SEQUENCE [LARGE SCALE GENOMIC DNA]</scope>
    <source>
        <strain evidence="2">CCUG 62114</strain>
    </source>
</reference>
<gene>
    <name evidence="1" type="ORF">ACFQ1O_06225</name>
</gene>
<proteinExistence type="predicted"/>
<dbReference type="RefSeq" id="WP_377714455.1">
    <property type="nucleotide sequence ID" value="NZ_JBHTJM010000006.1"/>
</dbReference>
<accession>A0ABW3I1I2</accession>
<sequence>MKRAIAIITIGIFLTSCAGGWSCKKRYCNTTNKKSKTEITKLPTKEEVVVQP</sequence>